<dbReference type="InterPro" id="IPR011990">
    <property type="entry name" value="TPR-like_helical_dom_sf"/>
</dbReference>
<dbReference type="NCBIfam" id="TIGR02795">
    <property type="entry name" value="tol_pal_ybgF"/>
    <property type="match status" value="1"/>
</dbReference>
<dbReference type="SUPFAM" id="SSF48452">
    <property type="entry name" value="TPR-like"/>
    <property type="match status" value="1"/>
</dbReference>
<reference evidence="3 4" key="1">
    <citation type="submission" date="2015-01" db="EMBL/GenBank/DDBJ databases">
        <title>Genome sequence of the anaerobic bacterium Geobacter soli GSS01, a dissimilatory Fe(III) reducer from soil.</title>
        <authorList>
            <person name="Yang G."/>
            <person name="Zhou S."/>
        </authorList>
    </citation>
    <scope>NUCLEOTIDE SEQUENCE [LARGE SCALE GENOMIC DNA]</scope>
    <source>
        <strain evidence="3 4">GSS01</strain>
    </source>
</reference>
<dbReference type="PROSITE" id="PS50005">
    <property type="entry name" value="TPR"/>
    <property type="match status" value="2"/>
</dbReference>
<dbReference type="InterPro" id="IPR034706">
    <property type="entry name" value="CpoB"/>
</dbReference>
<dbReference type="Pfam" id="PF13432">
    <property type="entry name" value="TPR_16"/>
    <property type="match status" value="1"/>
</dbReference>
<sequence>MKQLTMPLTALALFTLGGCVTSSDLDVVRRDLDELKNRQFQMEKEVGGVRTEATARIESSFKDLDSERAGVRKGLADLQAAMDGIKVDMQVLAGTLDDVKLAAKKPGDDLTLLREDLERRLTALDQRLAKTETGIEALQKKVAEQATPPKEAEKPTPEALYQKGLDAYRAGNYGVARESFTRFLEQHPKHELAANARYWTGETYYSEKKFEQAILEFQEVIKNYPGKEKVPAAMLKQAAAFSEIGDAKSARFVLRKLVDDYPASEEAKRAKDRLKELK</sequence>
<feature type="coiled-coil region" evidence="2">
    <location>
        <begin position="114"/>
        <end position="141"/>
    </location>
</feature>
<dbReference type="PANTHER" id="PTHR37423">
    <property type="entry name" value="SOLUBLE LYTIC MUREIN TRANSGLYCOSYLASE-RELATED"/>
    <property type="match status" value="1"/>
</dbReference>
<dbReference type="GO" id="GO:0051301">
    <property type="term" value="P:cell division"/>
    <property type="evidence" value="ECO:0007669"/>
    <property type="project" value="InterPro"/>
</dbReference>
<feature type="repeat" description="TPR" evidence="1">
    <location>
        <begin position="194"/>
        <end position="227"/>
    </location>
</feature>
<dbReference type="InterPro" id="IPR019734">
    <property type="entry name" value="TPR_rpt"/>
</dbReference>
<dbReference type="Gene3D" id="1.25.40.10">
    <property type="entry name" value="Tetratricopeptide repeat domain"/>
    <property type="match status" value="1"/>
</dbReference>
<feature type="repeat" description="TPR" evidence="1">
    <location>
        <begin position="157"/>
        <end position="190"/>
    </location>
</feature>
<keyword evidence="1" id="KW-0802">TPR repeat</keyword>
<dbReference type="Pfam" id="PF13174">
    <property type="entry name" value="TPR_6"/>
    <property type="match status" value="1"/>
</dbReference>
<comment type="caution">
    <text evidence="3">The sequence shown here is derived from an EMBL/GenBank/DDBJ whole genome shotgun (WGS) entry which is preliminary data.</text>
</comment>
<gene>
    <name evidence="3" type="ORF">SE37_14600</name>
</gene>
<proteinExistence type="inferred from homology"/>
<dbReference type="EMBL" id="JXBL01000001">
    <property type="protein sequence ID" value="KIE43768.1"/>
    <property type="molecule type" value="Genomic_DNA"/>
</dbReference>
<evidence type="ECO:0000256" key="2">
    <source>
        <dbReference type="SAM" id="Coils"/>
    </source>
</evidence>
<accession>A0A0C1TWH6</accession>
<dbReference type="Gene3D" id="1.10.287.1490">
    <property type="match status" value="1"/>
</dbReference>
<dbReference type="PANTHER" id="PTHR37423:SF6">
    <property type="entry name" value="CELL DIVISION COORDINATOR CPOB"/>
    <property type="match status" value="1"/>
</dbReference>
<dbReference type="Proteomes" id="UP000031433">
    <property type="component" value="Unassembled WGS sequence"/>
</dbReference>
<keyword evidence="4" id="KW-1185">Reference proteome</keyword>
<dbReference type="PROSITE" id="PS51257">
    <property type="entry name" value="PROKAR_LIPOPROTEIN"/>
    <property type="match status" value="1"/>
</dbReference>
<organism evidence="3 4">
    <name type="scientific">Geobacter soli</name>
    <dbReference type="NCBI Taxonomy" id="1510391"/>
    <lineage>
        <taxon>Bacteria</taxon>
        <taxon>Pseudomonadati</taxon>
        <taxon>Thermodesulfobacteriota</taxon>
        <taxon>Desulfuromonadia</taxon>
        <taxon>Geobacterales</taxon>
        <taxon>Geobacteraceae</taxon>
        <taxon>Geobacter</taxon>
    </lineage>
</organism>
<name>A0A0C1TWH6_9BACT</name>
<protein>
    <submittedName>
        <fullName evidence="3">Tol-pal system protein</fullName>
    </submittedName>
</protein>
<dbReference type="AlphaFoldDB" id="A0A0C1TWH6"/>
<evidence type="ECO:0000313" key="3">
    <source>
        <dbReference type="EMBL" id="KIE43768.1"/>
    </source>
</evidence>
<evidence type="ECO:0000313" key="4">
    <source>
        <dbReference type="Proteomes" id="UP000031433"/>
    </source>
</evidence>
<dbReference type="HAMAP" id="MF_02066">
    <property type="entry name" value="CpoB"/>
    <property type="match status" value="1"/>
</dbReference>
<evidence type="ECO:0000256" key="1">
    <source>
        <dbReference type="PROSITE-ProRule" id="PRU00339"/>
    </source>
</evidence>
<dbReference type="RefSeq" id="WP_039647547.1">
    <property type="nucleotide sequence ID" value="NZ_JXBL01000001.1"/>
</dbReference>
<dbReference type="InterPro" id="IPR014162">
    <property type="entry name" value="CpoB_C"/>
</dbReference>
<keyword evidence="2" id="KW-0175">Coiled coil</keyword>